<reference evidence="1" key="2">
    <citation type="journal article" date="2015" name="Fish Shellfish Immunol.">
        <title>Early steps in the European eel (Anguilla anguilla)-Vibrio vulnificus interaction in the gills: Role of the RtxA13 toxin.</title>
        <authorList>
            <person name="Callol A."/>
            <person name="Pajuelo D."/>
            <person name="Ebbesson L."/>
            <person name="Teles M."/>
            <person name="MacKenzie S."/>
            <person name="Amaro C."/>
        </authorList>
    </citation>
    <scope>NUCLEOTIDE SEQUENCE</scope>
</reference>
<proteinExistence type="predicted"/>
<reference evidence="1" key="1">
    <citation type="submission" date="2014-11" db="EMBL/GenBank/DDBJ databases">
        <authorList>
            <person name="Amaro Gonzalez C."/>
        </authorList>
    </citation>
    <scope>NUCLEOTIDE SEQUENCE</scope>
</reference>
<name>A0A0E9SLG0_ANGAN</name>
<protein>
    <submittedName>
        <fullName evidence="1">Uncharacterized protein</fullName>
    </submittedName>
</protein>
<accession>A0A0E9SLG0</accession>
<sequence length="86" mass="10082">MTVSYFQFKRATGGIPFNCVISLLYSSTEIKMVVILNAWTYEHRDPFKDGCTQLMNVAYQALSRLYLIPNMLYDKKKKTRRLHSLL</sequence>
<dbReference type="EMBL" id="GBXM01067077">
    <property type="protein sequence ID" value="JAH41500.1"/>
    <property type="molecule type" value="Transcribed_RNA"/>
</dbReference>
<evidence type="ECO:0000313" key="1">
    <source>
        <dbReference type="EMBL" id="JAH41500.1"/>
    </source>
</evidence>
<dbReference type="AlphaFoldDB" id="A0A0E9SLG0"/>
<organism evidence="1">
    <name type="scientific">Anguilla anguilla</name>
    <name type="common">European freshwater eel</name>
    <name type="synonym">Muraena anguilla</name>
    <dbReference type="NCBI Taxonomy" id="7936"/>
    <lineage>
        <taxon>Eukaryota</taxon>
        <taxon>Metazoa</taxon>
        <taxon>Chordata</taxon>
        <taxon>Craniata</taxon>
        <taxon>Vertebrata</taxon>
        <taxon>Euteleostomi</taxon>
        <taxon>Actinopterygii</taxon>
        <taxon>Neopterygii</taxon>
        <taxon>Teleostei</taxon>
        <taxon>Anguilliformes</taxon>
        <taxon>Anguillidae</taxon>
        <taxon>Anguilla</taxon>
    </lineage>
</organism>